<protein>
    <submittedName>
        <fullName evidence="1">Uncharacterized protein</fullName>
    </submittedName>
</protein>
<accession>A0A4C1VQG6</accession>
<reference evidence="1 2" key="1">
    <citation type="journal article" date="2019" name="Commun. Biol.">
        <title>The bagworm genome reveals a unique fibroin gene that provides high tensile strength.</title>
        <authorList>
            <person name="Kono N."/>
            <person name="Nakamura H."/>
            <person name="Ohtoshi R."/>
            <person name="Tomita M."/>
            <person name="Numata K."/>
            <person name="Arakawa K."/>
        </authorList>
    </citation>
    <scope>NUCLEOTIDE SEQUENCE [LARGE SCALE GENOMIC DNA]</scope>
</reference>
<evidence type="ECO:0000313" key="1">
    <source>
        <dbReference type="EMBL" id="GBP40903.1"/>
    </source>
</evidence>
<comment type="caution">
    <text evidence="1">The sequence shown here is derived from an EMBL/GenBank/DDBJ whole genome shotgun (WGS) entry which is preliminary data.</text>
</comment>
<name>A0A4C1VQG6_EUMVA</name>
<gene>
    <name evidence="1" type="ORF">EVAR_88964_1</name>
</gene>
<dbReference type="Proteomes" id="UP000299102">
    <property type="component" value="Unassembled WGS sequence"/>
</dbReference>
<dbReference type="AlphaFoldDB" id="A0A4C1VQG6"/>
<evidence type="ECO:0000313" key="2">
    <source>
        <dbReference type="Proteomes" id="UP000299102"/>
    </source>
</evidence>
<proteinExistence type="predicted"/>
<sequence length="144" mass="16103">MSDEPIGLWTRVAIFRAHAFGRLSTSANLCAWADVGIDETQLAGRRERRRAAHTRCAHPDSRHSVSAKWLRASPSNREVLVRFRPRGNYPLRFQLRSAPCLGEHVKPLVPDVVIALVRTVVNSPLDLKEENYGRIRLGGGAVKT</sequence>
<keyword evidence="2" id="KW-1185">Reference proteome</keyword>
<dbReference type="EMBL" id="BGZK01000389">
    <property type="protein sequence ID" value="GBP40903.1"/>
    <property type="molecule type" value="Genomic_DNA"/>
</dbReference>
<organism evidence="1 2">
    <name type="scientific">Eumeta variegata</name>
    <name type="common">Bagworm moth</name>
    <name type="synonym">Eumeta japonica</name>
    <dbReference type="NCBI Taxonomy" id="151549"/>
    <lineage>
        <taxon>Eukaryota</taxon>
        <taxon>Metazoa</taxon>
        <taxon>Ecdysozoa</taxon>
        <taxon>Arthropoda</taxon>
        <taxon>Hexapoda</taxon>
        <taxon>Insecta</taxon>
        <taxon>Pterygota</taxon>
        <taxon>Neoptera</taxon>
        <taxon>Endopterygota</taxon>
        <taxon>Lepidoptera</taxon>
        <taxon>Glossata</taxon>
        <taxon>Ditrysia</taxon>
        <taxon>Tineoidea</taxon>
        <taxon>Psychidae</taxon>
        <taxon>Oiketicinae</taxon>
        <taxon>Eumeta</taxon>
    </lineage>
</organism>